<dbReference type="FunFam" id="3.40.50.300:FF:000241">
    <property type="entry name" value="DNA helicase"/>
    <property type="match status" value="1"/>
</dbReference>
<dbReference type="InterPro" id="IPR031327">
    <property type="entry name" value="MCM"/>
</dbReference>
<feature type="domain" description="MCM C-terminal AAA(+) ATPase" evidence="13">
    <location>
        <begin position="324"/>
        <end position="530"/>
    </location>
</feature>
<dbReference type="EMBL" id="CABFWN010000001">
    <property type="protein sequence ID" value="VUG17011.1"/>
    <property type="molecule type" value="Genomic_DNA"/>
</dbReference>
<evidence type="ECO:0000256" key="10">
    <source>
        <dbReference type="ARBA" id="ARBA00023306"/>
    </source>
</evidence>
<dbReference type="PROSITE" id="PS50051">
    <property type="entry name" value="MCM_2"/>
    <property type="match status" value="1"/>
</dbReference>
<dbReference type="Pfam" id="PF00493">
    <property type="entry name" value="MCM"/>
    <property type="match status" value="1"/>
</dbReference>
<dbReference type="Gene3D" id="2.40.50.140">
    <property type="entry name" value="Nucleic acid-binding proteins"/>
    <property type="match status" value="1"/>
</dbReference>
<dbReference type="GO" id="GO:0071162">
    <property type="term" value="C:CMG complex"/>
    <property type="evidence" value="ECO:0007669"/>
    <property type="project" value="UniProtKB-ARBA"/>
</dbReference>
<comment type="subcellular location">
    <subcellularLocation>
        <location evidence="1 12">Nucleus</location>
    </subcellularLocation>
</comment>
<dbReference type="Pfam" id="PF21933">
    <property type="entry name" value="MCM5_C"/>
    <property type="match status" value="1"/>
</dbReference>
<keyword evidence="9 12" id="KW-0539">Nucleus</keyword>
<evidence type="ECO:0000256" key="2">
    <source>
        <dbReference type="ARBA" id="ARBA00008010"/>
    </source>
</evidence>
<evidence type="ECO:0000313" key="15">
    <source>
        <dbReference type="Proteomes" id="UP000478008"/>
    </source>
</evidence>
<evidence type="ECO:0000256" key="11">
    <source>
        <dbReference type="RuleBase" id="RU004070"/>
    </source>
</evidence>
<dbReference type="SMART" id="SM00350">
    <property type="entry name" value="MCM"/>
    <property type="match status" value="1"/>
</dbReference>
<accession>A0A7D9CVX1</accession>
<dbReference type="InterPro" id="IPR033762">
    <property type="entry name" value="MCM_OB"/>
</dbReference>
<dbReference type="SUPFAM" id="SSF50249">
    <property type="entry name" value="Nucleic acid-binding proteins"/>
    <property type="match status" value="1"/>
</dbReference>
<dbReference type="InterPro" id="IPR008048">
    <property type="entry name" value="MCM5"/>
</dbReference>
<dbReference type="GO" id="GO:0043138">
    <property type="term" value="F:3'-5' DNA helicase activity"/>
    <property type="evidence" value="ECO:0007669"/>
    <property type="project" value="TreeGrafter"/>
</dbReference>
<dbReference type="GO" id="GO:0006279">
    <property type="term" value="P:premeiotic DNA replication"/>
    <property type="evidence" value="ECO:0007669"/>
    <property type="project" value="UniProtKB-ARBA"/>
</dbReference>
<comment type="similarity">
    <text evidence="2 11">Belongs to the MCM family.</text>
</comment>
<dbReference type="PANTHER" id="PTHR11630">
    <property type="entry name" value="DNA REPLICATION LICENSING FACTOR MCM FAMILY MEMBER"/>
    <property type="match status" value="1"/>
</dbReference>
<dbReference type="InterPro" id="IPR041562">
    <property type="entry name" value="MCM_lid"/>
</dbReference>
<evidence type="ECO:0000256" key="6">
    <source>
        <dbReference type="ARBA" id="ARBA00022806"/>
    </source>
</evidence>
<keyword evidence="6 12" id="KW-0347">Helicase</keyword>
<dbReference type="GO" id="GO:0000727">
    <property type="term" value="P:double-strand break repair via break-induced replication"/>
    <property type="evidence" value="ECO:0007669"/>
    <property type="project" value="UniProtKB-ARBA"/>
</dbReference>
<keyword evidence="7 11" id="KW-0067">ATP-binding</keyword>
<dbReference type="PROSITE" id="PS00847">
    <property type="entry name" value="MCM_1"/>
    <property type="match status" value="1"/>
</dbReference>
<dbReference type="GO" id="GO:0003688">
    <property type="term" value="F:DNA replication origin binding"/>
    <property type="evidence" value="ECO:0007669"/>
    <property type="project" value="UniProtKB-UniRule"/>
</dbReference>
<evidence type="ECO:0000256" key="8">
    <source>
        <dbReference type="ARBA" id="ARBA00023125"/>
    </source>
</evidence>
<dbReference type="Proteomes" id="UP000478008">
    <property type="component" value="Unassembled WGS sequence"/>
</dbReference>
<dbReference type="Gene3D" id="3.40.50.300">
    <property type="entry name" value="P-loop containing nucleotide triphosphate hydrolases"/>
    <property type="match status" value="1"/>
</dbReference>
<keyword evidence="4 11" id="KW-0547">Nucleotide-binding</keyword>
<dbReference type="Gene3D" id="2.20.28.10">
    <property type="match status" value="1"/>
</dbReference>
<reference evidence="14 15" key="1">
    <citation type="submission" date="2019-07" db="EMBL/GenBank/DDBJ databases">
        <authorList>
            <person name="Friedrich A."/>
            <person name="Schacherer J."/>
        </authorList>
    </citation>
    <scope>NUCLEOTIDE SEQUENCE [LARGE SCALE GENOMIC DNA]</scope>
</reference>
<dbReference type="GO" id="GO:0005524">
    <property type="term" value="F:ATP binding"/>
    <property type="evidence" value="ECO:0007669"/>
    <property type="project" value="UniProtKB-UniRule"/>
</dbReference>
<dbReference type="SUPFAM" id="SSF52540">
    <property type="entry name" value="P-loop containing nucleoside triphosphate hydrolases"/>
    <property type="match status" value="1"/>
</dbReference>
<dbReference type="GO" id="GO:0005656">
    <property type="term" value="C:nuclear pre-replicative complex"/>
    <property type="evidence" value="ECO:0007669"/>
    <property type="project" value="UniProtKB-ARBA"/>
</dbReference>
<keyword evidence="15" id="KW-1185">Reference proteome</keyword>
<dbReference type="GO" id="GO:0006270">
    <property type="term" value="P:DNA replication initiation"/>
    <property type="evidence" value="ECO:0007669"/>
    <property type="project" value="UniProtKB-UniRule"/>
</dbReference>
<evidence type="ECO:0000256" key="12">
    <source>
        <dbReference type="RuleBase" id="RU368063"/>
    </source>
</evidence>
<keyword evidence="10 12" id="KW-0131">Cell cycle</keyword>
<evidence type="ECO:0000313" key="14">
    <source>
        <dbReference type="EMBL" id="VUG17011.1"/>
    </source>
</evidence>
<keyword evidence="5 12" id="KW-0378">Hydrolase</keyword>
<dbReference type="GO" id="GO:0042555">
    <property type="term" value="C:MCM complex"/>
    <property type="evidence" value="ECO:0007669"/>
    <property type="project" value="UniProtKB-UniRule"/>
</dbReference>
<evidence type="ECO:0000256" key="9">
    <source>
        <dbReference type="ARBA" id="ARBA00023242"/>
    </source>
</evidence>
<dbReference type="Pfam" id="PF14551">
    <property type="entry name" value="MCM_N"/>
    <property type="match status" value="1"/>
</dbReference>
<evidence type="ECO:0000256" key="5">
    <source>
        <dbReference type="ARBA" id="ARBA00022801"/>
    </source>
</evidence>
<comment type="subunit">
    <text evidence="12">Component of the MCM2-7 complex.</text>
</comment>
<dbReference type="InterPro" id="IPR054125">
    <property type="entry name" value="MCM5_C"/>
</dbReference>
<dbReference type="Pfam" id="PF17855">
    <property type="entry name" value="MCM_lid"/>
    <property type="match status" value="1"/>
</dbReference>
<protein>
    <recommendedName>
        <fullName evidence="12">DNA replication licensing factor MCM5</fullName>
        <ecNumber evidence="12">3.6.4.12</ecNumber>
    </recommendedName>
</protein>
<evidence type="ECO:0000256" key="7">
    <source>
        <dbReference type="ARBA" id="ARBA00022840"/>
    </source>
</evidence>
<dbReference type="PRINTS" id="PR01657">
    <property type="entry name" value="MCMFAMILY"/>
</dbReference>
<evidence type="ECO:0000256" key="3">
    <source>
        <dbReference type="ARBA" id="ARBA00022705"/>
    </source>
</evidence>
<evidence type="ECO:0000259" key="13">
    <source>
        <dbReference type="PROSITE" id="PS50051"/>
    </source>
</evidence>
<dbReference type="CDD" id="cd17756">
    <property type="entry name" value="MCM5"/>
    <property type="match status" value="1"/>
</dbReference>
<sequence length="724" mass="81031">MSFERGDTFSTSVLPGETPSEDQFSEVIKAFKRFILEFRINNNFIYRDQLRENILLHEYKLTVNSEHLISYHDELNKKLTDDPAEMIPLFEQAITEIAKRIAYISSDEAPSSFPICQLILLSNDHRISIRDLDAEHISKIVKISGIIISASTLHSKATEVTLMCRNCRHTMKMKIQSSFGVPQIPNKCQAPPQPNGAKSDCPPEPYIIVHDKSKFIDQQVLKLQETTDMIPVGEMPRHILLSVDRYLCNRVVPGTRCDVVGIYSIYQSRVKSSGSANNAAIRNPYMKVLGIQTESDLITGGGLNNVFSEEEEEEFLTLSRMPDLYERFSRSIAPSIYGNTDMKKAITCLLFGGSKKVLPDGMRLRGDINVLLLGDPGTAKSQLLKFVEKVSPIAIYTSGKGSSAAGLTASVQRDQATGDFYLEGGAMVLADGGVVCIDEFDKMREEDRVAIHEAMEQQTISIAKAGITTVLNSRTSVLAAANPVFGRYDDSRSAGENIDFQTTILSRFDMIFIVKDEHNAQRDIAIAKHVMNVHANGGSAEEQSEGEIPIEKMKRYIQYCRAKCAPRLSMEAAEMLSSHFVSIRKEVKQKESYSSERSSIPITVRQLEAIVRIAESLAKMELSPVAAERHVEEAIRLFNASTMQAINSENADSAQLTGQITRIEAEIKRRLPIGWSTSYSTLRRQFVDRGRYTQAALEKALTILERKESIQFRHQRMSVFRCGV</sequence>
<dbReference type="InterPro" id="IPR018525">
    <property type="entry name" value="MCM_CS"/>
</dbReference>
<dbReference type="InterPro" id="IPR027925">
    <property type="entry name" value="MCM_N"/>
</dbReference>
<dbReference type="AlphaFoldDB" id="A0A7D9CVX1"/>
<dbReference type="InterPro" id="IPR001208">
    <property type="entry name" value="MCM_dom"/>
</dbReference>
<evidence type="ECO:0000256" key="1">
    <source>
        <dbReference type="ARBA" id="ARBA00004123"/>
    </source>
</evidence>
<keyword evidence="3 12" id="KW-0235">DNA replication</keyword>
<dbReference type="GO" id="GO:0017116">
    <property type="term" value="F:single-stranded DNA helicase activity"/>
    <property type="evidence" value="ECO:0007669"/>
    <property type="project" value="TreeGrafter"/>
</dbReference>
<comment type="function">
    <text evidence="12">Acts as component of the MCM2-7 complex (MCM complex) which is the replicative helicase essential for 'once per cell cycle' DNA replication initiation and elongation in eukaryotic cells. The active ATPase sites in the MCM2-7 ring are formed through the interaction surfaces of two neighboring subunits such that a critical structure of a conserved arginine finger motif is provided in trans relative to the ATP-binding site of the Walker A box of the adjacent subunit. The six ATPase active sites, however, are likely to contribute differentially to the complex helicase activity.</text>
</comment>
<gene>
    <name evidence="14" type="primary">MCM5</name>
    <name evidence="14" type="ORF">DEBR0S1_31186G</name>
</gene>
<evidence type="ECO:0000256" key="4">
    <source>
        <dbReference type="ARBA" id="ARBA00022741"/>
    </source>
</evidence>
<dbReference type="Pfam" id="PF17207">
    <property type="entry name" value="MCM_OB"/>
    <property type="match status" value="1"/>
</dbReference>
<dbReference type="PRINTS" id="PR01661">
    <property type="entry name" value="MCMPROTEIN5"/>
</dbReference>
<dbReference type="GO" id="GO:0003697">
    <property type="term" value="F:single-stranded DNA binding"/>
    <property type="evidence" value="ECO:0007669"/>
    <property type="project" value="TreeGrafter"/>
</dbReference>
<organism evidence="14 15">
    <name type="scientific">Dekkera bruxellensis</name>
    <name type="common">Brettanomyces custersii</name>
    <dbReference type="NCBI Taxonomy" id="5007"/>
    <lineage>
        <taxon>Eukaryota</taxon>
        <taxon>Fungi</taxon>
        <taxon>Dikarya</taxon>
        <taxon>Ascomycota</taxon>
        <taxon>Saccharomycotina</taxon>
        <taxon>Pichiomycetes</taxon>
        <taxon>Pichiales</taxon>
        <taxon>Pichiaceae</taxon>
        <taxon>Brettanomyces</taxon>
    </lineage>
</organism>
<keyword evidence="8 11" id="KW-0238">DNA-binding</keyword>
<dbReference type="GO" id="GO:0006267">
    <property type="term" value="P:pre-replicative complex assembly involved in nuclear cell cycle DNA replication"/>
    <property type="evidence" value="ECO:0007669"/>
    <property type="project" value="UniProtKB-ARBA"/>
</dbReference>
<dbReference type="InterPro" id="IPR012340">
    <property type="entry name" value="NA-bd_OB-fold"/>
</dbReference>
<name>A0A7D9CVX1_DEKBR</name>
<dbReference type="Gene3D" id="3.30.1640.10">
    <property type="entry name" value="mini-chromosome maintenance (MCM) complex, chain A, domain 1"/>
    <property type="match status" value="1"/>
</dbReference>
<dbReference type="GO" id="GO:0016787">
    <property type="term" value="F:hydrolase activity"/>
    <property type="evidence" value="ECO:0007669"/>
    <property type="project" value="UniProtKB-KW"/>
</dbReference>
<dbReference type="EC" id="3.6.4.12" evidence="12"/>
<dbReference type="PANTHER" id="PTHR11630:SF42">
    <property type="entry name" value="DNA REPLICATION LICENSING FACTOR MCM5"/>
    <property type="match status" value="1"/>
</dbReference>
<comment type="catalytic activity">
    <reaction evidence="12">
        <text>ATP + H2O = ADP + phosphate + H(+)</text>
        <dbReference type="Rhea" id="RHEA:13065"/>
        <dbReference type="ChEBI" id="CHEBI:15377"/>
        <dbReference type="ChEBI" id="CHEBI:15378"/>
        <dbReference type="ChEBI" id="CHEBI:30616"/>
        <dbReference type="ChEBI" id="CHEBI:43474"/>
        <dbReference type="ChEBI" id="CHEBI:456216"/>
        <dbReference type="EC" id="3.6.4.12"/>
    </reaction>
</comment>
<dbReference type="GO" id="GO:0043596">
    <property type="term" value="C:nuclear replication fork"/>
    <property type="evidence" value="ECO:0007669"/>
    <property type="project" value="UniProtKB-ARBA"/>
</dbReference>
<proteinExistence type="inferred from homology"/>
<dbReference type="InterPro" id="IPR027417">
    <property type="entry name" value="P-loop_NTPase"/>
</dbReference>